<organism evidence="1 2">
    <name type="scientific">Manihot esculenta</name>
    <name type="common">Cassava</name>
    <name type="synonym">Jatropha manihot</name>
    <dbReference type="NCBI Taxonomy" id="3983"/>
    <lineage>
        <taxon>Eukaryota</taxon>
        <taxon>Viridiplantae</taxon>
        <taxon>Streptophyta</taxon>
        <taxon>Embryophyta</taxon>
        <taxon>Tracheophyta</taxon>
        <taxon>Spermatophyta</taxon>
        <taxon>Magnoliopsida</taxon>
        <taxon>eudicotyledons</taxon>
        <taxon>Gunneridae</taxon>
        <taxon>Pentapetalae</taxon>
        <taxon>rosids</taxon>
        <taxon>fabids</taxon>
        <taxon>Malpighiales</taxon>
        <taxon>Euphorbiaceae</taxon>
        <taxon>Crotonoideae</taxon>
        <taxon>Manihoteae</taxon>
        <taxon>Manihot</taxon>
    </lineage>
</organism>
<dbReference type="EMBL" id="CM004390">
    <property type="protein sequence ID" value="KAG8655123.1"/>
    <property type="molecule type" value="Genomic_DNA"/>
</dbReference>
<keyword evidence="2" id="KW-1185">Reference proteome</keyword>
<accession>A0ACB7HQZ4</accession>
<name>A0ACB7HQZ4_MANES</name>
<sequence>MKKQAILFNFFLLVALLHGSSFVHGSDKERKAYIVYMGDLKKSQKTADGYHITAADRHHKMLSSVIGDEDLARKSIIHSYVKSFDAFAAYLLPVEAERLKEHENVVSVFQNTYRNLHTTRSWDFLGMPLSLRRNIQRESDTIVGMIDTGIYIDAPSFNDKGYGPPPSRWKGACQIGGNFTGCNNKVIGARAYNKGEEDTVDLTPADMVGHGTHTASTVAGVPVKGASLYGLGQGVARGGVPSARLAIYKACSTESCSDMNLLAAFEDAIDDGVDIISISIGGGTMNYFTDPIAIGSYSAMRKGILTSCSAGNSGPYLGTVENSAPWVLTVGAGSLDRQFRTPVITGNGMEISGISVNTFTPEARSYPLTDSLKATNATGDEAGLCFTSTLNEDKVKGKIVLCYGGVPDDVKELGGTGTILVDDVMTDTGFTYGSPVTVLDSNQANKIEKYINSTKNPTALILKSTSVQIDAPSVATFSSRGPGLSTTLLKPDVIAPGIDILAAYTKLKSVTGSDEDNRFVVYNIFSGTSMSCPHASAAAAYIKTFHPTWSPAAIRSALMTTASEVKIKNRRKEWAYGSGQIDPTKALEPGLVYDMSERDYIRFLCSEGYSGLALTIVTGDHVKCSSIPYSKGQSHDAVNYPSMHIFVKDSNATISAIFHRIVTNVGPANSTYKAAVKAPEGYKITVKPDTLVFNRVHEKKTFRLKVEGPPPFDKDDNLVILSASLEWSDSKHKVRSPIVISSQRTDME</sequence>
<evidence type="ECO:0000313" key="2">
    <source>
        <dbReference type="Proteomes" id="UP000091857"/>
    </source>
</evidence>
<gene>
    <name evidence="1" type="ORF">MANES_04G005700v8</name>
</gene>
<proteinExistence type="predicted"/>
<dbReference type="Proteomes" id="UP000091857">
    <property type="component" value="Chromosome 4"/>
</dbReference>
<protein>
    <submittedName>
        <fullName evidence="1">Uncharacterized protein</fullName>
    </submittedName>
</protein>
<comment type="caution">
    <text evidence="1">The sequence shown here is derived from an EMBL/GenBank/DDBJ whole genome shotgun (WGS) entry which is preliminary data.</text>
</comment>
<reference evidence="2" key="1">
    <citation type="journal article" date="2016" name="Nat. Biotechnol.">
        <title>Sequencing wild and cultivated cassava and related species reveals extensive interspecific hybridization and genetic diversity.</title>
        <authorList>
            <person name="Bredeson J.V."/>
            <person name="Lyons J.B."/>
            <person name="Prochnik S.E."/>
            <person name="Wu G.A."/>
            <person name="Ha C.M."/>
            <person name="Edsinger-Gonzales E."/>
            <person name="Grimwood J."/>
            <person name="Schmutz J."/>
            <person name="Rabbi I.Y."/>
            <person name="Egesi C."/>
            <person name="Nauluvula P."/>
            <person name="Lebot V."/>
            <person name="Ndunguru J."/>
            <person name="Mkamilo G."/>
            <person name="Bart R.S."/>
            <person name="Setter T.L."/>
            <person name="Gleadow R.M."/>
            <person name="Kulakow P."/>
            <person name="Ferguson M.E."/>
            <person name="Rounsley S."/>
            <person name="Rokhsar D.S."/>
        </authorList>
    </citation>
    <scope>NUCLEOTIDE SEQUENCE [LARGE SCALE GENOMIC DNA]</scope>
    <source>
        <strain evidence="2">cv. AM560-2</strain>
    </source>
</reference>
<evidence type="ECO:0000313" key="1">
    <source>
        <dbReference type="EMBL" id="KAG8655123.1"/>
    </source>
</evidence>